<dbReference type="PANTHER" id="PTHR43569:SF2">
    <property type="entry name" value="AMIDOHYDROLASE-RELATED DOMAIN-CONTAINING PROTEIN"/>
    <property type="match status" value="1"/>
</dbReference>
<comment type="similarity">
    <text evidence="1">Belongs to the metallo-dependent hydrolases superfamily.</text>
</comment>
<accession>A0AAV9GVG1</accession>
<proteinExistence type="inferred from homology"/>
<feature type="domain" description="Amidohydrolase-related" evidence="2">
    <location>
        <begin position="126"/>
        <end position="341"/>
    </location>
</feature>
<organism evidence="3 4">
    <name type="scientific">Podospora aff. communis PSN243</name>
    <dbReference type="NCBI Taxonomy" id="3040156"/>
    <lineage>
        <taxon>Eukaryota</taxon>
        <taxon>Fungi</taxon>
        <taxon>Dikarya</taxon>
        <taxon>Ascomycota</taxon>
        <taxon>Pezizomycotina</taxon>
        <taxon>Sordariomycetes</taxon>
        <taxon>Sordariomycetidae</taxon>
        <taxon>Sordariales</taxon>
        <taxon>Podosporaceae</taxon>
        <taxon>Podospora</taxon>
    </lineage>
</organism>
<protein>
    <recommendedName>
        <fullName evidence="2">Amidohydrolase-related domain-containing protein</fullName>
    </recommendedName>
</protein>
<dbReference type="AlphaFoldDB" id="A0AAV9GVG1"/>
<dbReference type="PANTHER" id="PTHR43569">
    <property type="entry name" value="AMIDOHYDROLASE"/>
    <property type="match status" value="1"/>
</dbReference>
<dbReference type="InterPro" id="IPR032466">
    <property type="entry name" value="Metal_Hydrolase"/>
</dbReference>
<name>A0AAV9GVG1_9PEZI</name>
<dbReference type="InterPro" id="IPR052350">
    <property type="entry name" value="Metallo-dep_Lactonases"/>
</dbReference>
<reference evidence="3" key="1">
    <citation type="journal article" date="2023" name="Mol. Phylogenet. Evol.">
        <title>Genome-scale phylogeny and comparative genomics of the fungal order Sordariales.</title>
        <authorList>
            <person name="Hensen N."/>
            <person name="Bonometti L."/>
            <person name="Westerberg I."/>
            <person name="Brannstrom I.O."/>
            <person name="Guillou S."/>
            <person name="Cros-Aarteil S."/>
            <person name="Calhoun S."/>
            <person name="Haridas S."/>
            <person name="Kuo A."/>
            <person name="Mondo S."/>
            <person name="Pangilinan J."/>
            <person name="Riley R."/>
            <person name="LaButti K."/>
            <person name="Andreopoulos B."/>
            <person name="Lipzen A."/>
            <person name="Chen C."/>
            <person name="Yan M."/>
            <person name="Daum C."/>
            <person name="Ng V."/>
            <person name="Clum A."/>
            <person name="Steindorff A."/>
            <person name="Ohm R.A."/>
            <person name="Martin F."/>
            <person name="Silar P."/>
            <person name="Natvig D.O."/>
            <person name="Lalanne C."/>
            <person name="Gautier V."/>
            <person name="Ament-Velasquez S.L."/>
            <person name="Kruys A."/>
            <person name="Hutchinson M.I."/>
            <person name="Powell A.J."/>
            <person name="Barry K."/>
            <person name="Miller A.N."/>
            <person name="Grigoriev I.V."/>
            <person name="Debuchy R."/>
            <person name="Gladieux P."/>
            <person name="Hiltunen Thoren M."/>
            <person name="Johannesson H."/>
        </authorList>
    </citation>
    <scope>NUCLEOTIDE SEQUENCE</scope>
    <source>
        <strain evidence="3">PSN243</strain>
    </source>
</reference>
<dbReference type="EMBL" id="MU865924">
    <property type="protein sequence ID" value="KAK4452351.1"/>
    <property type="molecule type" value="Genomic_DNA"/>
</dbReference>
<feature type="non-terminal residue" evidence="3">
    <location>
        <position position="1"/>
    </location>
</feature>
<dbReference type="InterPro" id="IPR006680">
    <property type="entry name" value="Amidohydro-rel"/>
</dbReference>
<dbReference type="Pfam" id="PF04909">
    <property type="entry name" value="Amidohydro_2"/>
    <property type="match status" value="1"/>
</dbReference>
<evidence type="ECO:0000256" key="1">
    <source>
        <dbReference type="ARBA" id="ARBA00038310"/>
    </source>
</evidence>
<dbReference type="GO" id="GO:0016787">
    <property type="term" value="F:hydrolase activity"/>
    <property type="evidence" value="ECO:0007669"/>
    <property type="project" value="InterPro"/>
</dbReference>
<dbReference type="SUPFAM" id="SSF51556">
    <property type="entry name" value="Metallo-dependent hydrolases"/>
    <property type="match status" value="1"/>
</dbReference>
<dbReference type="Gene3D" id="3.20.20.140">
    <property type="entry name" value="Metal-dependent hydrolases"/>
    <property type="match status" value="1"/>
</dbReference>
<evidence type="ECO:0000259" key="2">
    <source>
        <dbReference type="Pfam" id="PF04909"/>
    </source>
</evidence>
<sequence>SNSPSMAVPIIDSHIHLFPEAEISSHGWYTAESSPFTSRHSVEEYRGQTGSPPQLTGFVFIETDRKNDNSKDWAAPLQEIDWVRRIVTGQPRSGEGHTAEDGKLCLGIIPWAPVILGADQLEKYLAKAEEAAGPAWGKVKGFRYLLQDKPNGTALNADFIEGLKLLGKKGYVFDLGVDQHRRGRIQLEEAVDMIDQAHDGVDENEKVVFILNHLCKPDLSIISQTDPAFIAWRTAMFTLSKCKKTYMKLSGLFSELPDKLKTQSAEDIFSAILPWLAVTLAAFGPSRIMFGSDWPVCTLGTGDDAWKKWHKIVEMVCDLASLGPEDQERLWSGTAKEAYKLDQ</sequence>
<gene>
    <name evidence="3" type="ORF">QBC34DRAFT_293657</name>
</gene>
<dbReference type="Proteomes" id="UP001321760">
    <property type="component" value="Unassembled WGS sequence"/>
</dbReference>
<evidence type="ECO:0000313" key="3">
    <source>
        <dbReference type="EMBL" id="KAK4452351.1"/>
    </source>
</evidence>
<evidence type="ECO:0000313" key="4">
    <source>
        <dbReference type="Proteomes" id="UP001321760"/>
    </source>
</evidence>
<comment type="caution">
    <text evidence="3">The sequence shown here is derived from an EMBL/GenBank/DDBJ whole genome shotgun (WGS) entry which is preliminary data.</text>
</comment>
<reference evidence="3" key="2">
    <citation type="submission" date="2023-05" db="EMBL/GenBank/DDBJ databases">
        <authorList>
            <consortium name="Lawrence Berkeley National Laboratory"/>
            <person name="Steindorff A."/>
            <person name="Hensen N."/>
            <person name="Bonometti L."/>
            <person name="Westerberg I."/>
            <person name="Brannstrom I.O."/>
            <person name="Guillou S."/>
            <person name="Cros-Aarteil S."/>
            <person name="Calhoun S."/>
            <person name="Haridas S."/>
            <person name="Kuo A."/>
            <person name="Mondo S."/>
            <person name="Pangilinan J."/>
            <person name="Riley R."/>
            <person name="Labutti K."/>
            <person name="Andreopoulos B."/>
            <person name="Lipzen A."/>
            <person name="Chen C."/>
            <person name="Yanf M."/>
            <person name="Daum C."/>
            <person name="Ng V."/>
            <person name="Clum A."/>
            <person name="Ohm R."/>
            <person name="Martin F."/>
            <person name="Silar P."/>
            <person name="Natvig D."/>
            <person name="Lalanne C."/>
            <person name="Gautier V."/>
            <person name="Ament-Velasquez S.L."/>
            <person name="Kruys A."/>
            <person name="Hutchinson M.I."/>
            <person name="Powell A.J."/>
            <person name="Barry K."/>
            <person name="Miller A.N."/>
            <person name="Grigoriev I.V."/>
            <person name="Debuchy R."/>
            <person name="Gladieux P."/>
            <person name="Thoren M.H."/>
            <person name="Johannesson H."/>
        </authorList>
    </citation>
    <scope>NUCLEOTIDE SEQUENCE</scope>
    <source>
        <strain evidence="3">PSN243</strain>
    </source>
</reference>
<keyword evidence="4" id="KW-1185">Reference proteome</keyword>